<reference evidence="2 3" key="1">
    <citation type="journal article" date="2011" name="J. Gen. Appl. Microbiol.">
        <title>Draft genome sequencing of the enigmatic basidiomycete Mixia osmundae.</title>
        <authorList>
            <person name="Nishida H."/>
            <person name="Nagatsuka Y."/>
            <person name="Sugiyama J."/>
        </authorList>
    </citation>
    <scope>NUCLEOTIDE SEQUENCE [LARGE SCALE GENOMIC DNA]</scope>
    <source>
        <strain evidence="3">CBS 9802 / IAM 14324 / JCM 22182 / KY 12970</strain>
    </source>
</reference>
<feature type="region of interest" description="Disordered" evidence="1">
    <location>
        <begin position="30"/>
        <end position="51"/>
    </location>
</feature>
<dbReference type="Proteomes" id="UP000009131">
    <property type="component" value="Unassembled WGS sequence"/>
</dbReference>
<dbReference type="InParanoid" id="G7E001"/>
<sequence length="51" mass="5583">MGNIRELCSRGSALHAYELDSQLKVATFTHSDDEGRSLLPPFNGDMTSRSA</sequence>
<dbReference type="EMBL" id="BABT02000076">
    <property type="protein sequence ID" value="GAA96161.1"/>
    <property type="molecule type" value="Genomic_DNA"/>
</dbReference>
<proteinExistence type="predicted"/>
<keyword evidence="3" id="KW-1185">Reference proteome</keyword>
<evidence type="ECO:0000313" key="2">
    <source>
        <dbReference type="EMBL" id="GAA96161.1"/>
    </source>
</evidence>
<comment type="caution">
    <text evidence="2">The sequence shown here is derived from an EMBL/GenBank/DDBJ whole genome shotgun (WGS) entry which is preliminary data.</text>
</comment>
<evidence type="ECO:0000256" key="1">
    <source>
        <dbReference type="SAM" id="MobiDB-lite"/>
    </source>
</evidence>
<dbReference type="AlphaFoldDB" id="G7E001"/>
<name>G7E001_MIXOS</name>
<organism evidence="2 3">
    <name type="scientific">Mixia osmundae (strain CBS 9802 / IAM 14324 / JCM 22182 / KY 12970)</name>
    <dbReference type="NCBI Taxonomy" id="764103"/>
    <lineage>
        <taxon>Eukaryota</taxon>
        <taxon>Fungi</taxon>
        <taxon>Dikarya</taxon>
        <taxon>Basidiomycota</taxon>
        <taxon>Pucciniomycotina</taxon>
        <taxon>Mixiomycetes</taxon>
        <taxon>Mixiales</taxon>
        <taxon>Mixiaceae</taxon>
        <taxon>Mixia</taxon>
    </lineage>
</organism>
<dbReference type="HOGENOM" id="CLU_3106916_0_0_1"/>
<evidence type="ECO:0000313" key="3">
    <source>
        <dbReference type="Proteomes" id="UP000009131"/>
    </source>
</evidence>
<reference evidence="2 3" key="2">
    <citation type="journal article" date="2012" name="Open Biol.">
        <title>Characteristics of nucleosomes and linker DNA regions on the genome of the basidiomycete Mixia osmundae revealed by mono- and dinucleosome mapping.</title>
        <authorList>
            <person name="Nishida H."/>
            <person name="Kondo S."/>
            <person name="Matsumoto T."/>
            <person name="Suzuki Y."/>
            <person name="Yoshikawa H."/>
            <person name="Taylor T.D."/>
            <person name="Sugiyama J."/>
        </authorList>
    </citation>
    <scope>NUCLEOTIDE SEQUENCE [LARGE SCALE GENOMIC DNA]</scope>
    <source>
        <strain evidence="3">CBS 9802 / IAM 14324 / JCM 22182 / KY 12970</strain>
    </source>
</reference>
<gene>
    <name evidence="2" type="primary">Mo02822</name>
    <name evidence="2" type="ORF">E5Q_02822</name>
</gene>
<accession>G7E001</accession>
<protein>
    <submittedName>
        <fullName evidence="2">Uncharacterized protein</fullName>
    </submittedName>
</protein>